<dbReference type="AlphaFoldDB" id="A0A445A431"/>
<keyword evidence="2" id="KW-1185">Reference proteome</keyword>
<organism evidence="1 2">
    <name type="scientific">Arachis hypogaea</name>
    <name type="common">Peanut</name>
    <dbReference type="NCBI Taxonomy" id="3818"/>
    <lineage>
        <taxon>Eukaryota</taxon>
        <taxon>Viridiplantae</taxon>
        <taxon>Streptophyta</taxon>
        <taxon>Embryophyta</taxon>
        <taxon>Tracheophyta</taxon>
        <taxon>Spermatophyta</taxon>
        <taxon>Magnoliopsida</taxon>
        <taxon>eudicotyledons</taxon>
        <taxon>Gunneridae</taxon>
        <taxon>Pentapetalae</taxon>
        <taxon>rosids</taxon>
        <taxon>fabids</taxon>
        <taxon>Fabales</taxon>
        <taxon>Fabaceae</taxon>
        <taxon>Papilionoideae</taxon>
        <taxon>50 kb inversion clade</taxon>
        <taxon>dalbergioids sensu lato</taxon>
        <taxon>Dalbergieae</taxon>
        <taxon>Pterocarpus clade</taxon>
        <taxon>Arachis</taxon>
    </lineage>
</organism>
<name>A0A445A431_ARAHY</name>
<dbReference type="Proteomes" id="UP000289738">
    <property type="component" value="Chromosome B03"/>
</dbReference>
<accession>A0A445A431</accession>
<reference evidence="1 2" key="1">
    <citation type="submission" date="2019-01" db="EMBL/GenBank/DDBJ databases">
        <title>Sequencing of cultivated peanut Arachis hypogaea provides insights into genome evolution and oil improvement.</title>
        <authorList>
            <person name="Chen X."/>
        </authorList>
    </citation>
    <scope>NUCLEOTIDE SEQUENCE [LARGE SCALE GENOMIC DNA]</scope>
    <source>
        <strain evidence="2">cv. Fuhuasheng</strain>
        <tissue evidence="1">Leaves</tissue>
    </source>
</reference>
<gene>
    <name evidence="1" type="ORF">Ahy_B03g066372</name>
</gene>
<dbReference type="EMBL" id="SDMP01000013">
    <property type="protein sequence ID" value="RYR21115.1"/>
    <property type="molecule type" value="Genomic_DNA"/>
</dbReference>
<proteinExistence type="predicted"/>
<evidence type="ECO:0000313" key="2">
    <source>
        <dbReference type="Proteomes" id="UP000289738"/>
    </source>
</evidence>
<evidence type="ECO:0000313" key="1">
    <source>
        <dbReference type="EMBL" id="RYR21115.1"/>
    </source>
</evidence>
<comment type="caution">
    <text evidence="1">The sequence shown here is derived from an EMBL/GenBank/DDBJ whole genome shotgun (WGS) entry which is preliminary data.</text>
</comment>
<sequence length="35" mass="3871">MVYLRLSLVEESASKPADSNMMVVREETPSEGLAM</sequence>
<protein>
    <submittedName>
        <fullName evidence="1">Uncharacterized protein</fullName>
    </submittedName>
</protein>